<evidence type="ECO:0000256" key="2">
    <source>
        <dbReference type="ARBA" id="ARBA00023125"/>
    </source>
</evidence>
<dbReference type="InterPro" id="IPR036388">
    <property type="entry name" value="WH-like_DNA-bd_sf"/>
</dbReference>
<feature type="domain" description="HTH gntR-type" evidence="5">
    <location>
        <begin position="50"/>
        <end position="120"/>
    </location>
</feature>
<organism evidence="6 7">
    <name type="scientific">Leekyejoonella antrihumi</name>
    <dbReference type="NCBI Taxonomy" id="1660198"/>
    <lineage>
        <taxon>Bacteria</taxon>
        <taxon>Bacillati</taxon>
        <taxon>Actinomycetota</taxon>
        <taxon>Actinomycetes</taxon>
        <taxon>Micrococcales</taxon>
        <taxon>Dermacoccaceae</taxon>
        <taxon>Leekyejoonella</taxon>
    </lineage>
</organism>
<dbReference type="InterPro" id="IPR000524">
    <property type="entry name" value="Tscrpt_reg_HTH_GntR"/>
</dbReference>
<dbReference type="PROSITE" id="PS50949">
    <property type="entry name" value="HTH_GNTR"/>
    <property type="match status" value="1"/>
</dbReference>
<feature type="region of interest" description="Disordered" evidence="4">
    <location>
        <begin position="1"/>
        <end position="23"/>
    </location>
</feature>
<gene>
    <name evidence="6" type="ORF">FGL98_14600</name>
</gene>
<evidence type="ECO:0000313" key="6">
    <source>
        <dbReference type="EMBL" id="TWP35156.1"/>
    </source>
</evidence>
<dbReference type="Pfam" id="PF00392">
    <property type="entry name" value="GntR"/>
    <property type="match status" value="1"/>
</dbReference>
<dbReference type="Pfam" id="PF07729">
    <property type="entry name" value="FCD"/>
    <property type="match status" value="1"/>
</dbReference>
<evidence type="ECO:0000256" key="4">
    <source>
        <dbReference type="SAM" id="MobiDB-lite"/>
    </source>
</evidence>
<evidence type="ECO:0000256" key="3">
    <source>
        <dbReference type="ARBA" id="ARBA00023163"/>
    </source>
</evidence>
<dbReference type="PANTHER" id="PTHR43537">
    <property type="entry name" value="TRANSCRIPTIONAL REGULATOR, GNTR FAMILY"/>
    <property type="match status" value="1"/>
</dbReference>
<dbReference type="SMART" id="SM00895">
    <property type="entry name" value="FCD"/>
    <property type="match status" value="1"/>
</dbReference>
<dbReference type="CDD" id="cd07377">
    <property type="entry name" value="WHTH_GntR"/>
    <property type="match status" value="1"/>
</dbReference>
<dbReference type="PANTHER" id="PTHR43537:SF5">
    <property type="entry name" value="UXU OPERON TRANSCRIPTIONAL REGULATOR"/>
    <property type="match status" value="1"/>
</dbReference>
<proteinExistence type="predicted"/>
<dbReference type="SMART" id="SM00345">
    <property type="entry name" value="HTH_GNTR"/>
    <property type="match status" value="1"/>
</dbReference>
<dbReference type="OrthoDB" id="3172099at2"/>
<evidence type="ECO:0000259" key="5">
    <source>
        <dbReference type="PROSITE" id="PS50949"/>
    </source>
</evidence>
<sequence>MSTPRHGPSAHASAADDGVKSDSGNRVAQLLESVLDDAAPTPTLAPVRLATASGEVADRLVTAIALGEYLPGHRLPSERKLAAAMGVSRPAVREALARLGGSGIVEIRRGRSGGAFVRTSWGAASADAIRHALVPRWNEFEQLLDLRSLIDDIVGRVAAERSTPTQQKEMGAALKKYRNAANPAEEQIADAAFHSAILASTGNPQLFQLSRSLLAGTSLAIPFEPWPPEQGVDRAGFLRALADHEAIYDAICNHDAEQAGQLSRRHFEITAETFRDVLARAQSDPQEDQPQRDVSASDRPE</sequence>
<dbReference type="GO" id="GO:0003677">
    <property type="term" value="F:DNA binding"/>
    <property type="evidence" value="ECO:0007669"/>
    <property type="project" value="UniProtKB-KW"/>
</dbReference>
<dbReference type="PRINTS" id="PR00035">
    <property type="entry name" value="HTHGNTR"/>
</dbReference>
<comment type="caution">
    <text evidence="6">The sequence shown here is derived from an EMBL/GenBank/DDBJ whole genome shotgun (WGS) entry which is preliminary data.</text>
</comment>
<dbReference type="SUPFAM" id="SSF46785">
    <property type="entry name" value="Winged helix' DNA-binding domain"/>
    <property type="match status" value="1"/>
</dbReference>
<keyword evidence="1" id="KW-0805">Transcription regulation</keyword>
<dbReference type="InterPro" id="IPR008920">
    <property type="entry name" value="TF_FadR/GntR_C"/>
</dbReference>
<dbReference type="EMBL" id="VCQV01000021">
    <property type="protein sequence ID" value="TWP35156.1"/>
    <property type="molecule type" value="Genomic_DNA"/>
</dbReference>
<keyword evidence="2" id="KW-0238">DNA-binding</keyword>
<reference evidence="6 7" key="2">
    <citation type="submission" date="2019-08" db="EMBL/GenBank/DDBJ databases">
        <title>Jejuicoccus antrihumi gen. nov., sp. nov., a new member of the family Dermacoccaceae isolated from a cave.</title>
        <authorList>
            <person name="Schumann P."/>
            <person name="Kim I.S."/>
        </authorList>
    </citation>
    <scope>NUCLEOTIDE SEQUENCE [LARGE SCALE GENOMIC DNA]</scope>
    <source>
        <strain evidence="6 7">C5-26</strain>
    </source>
</reference>
<accession>A0A563DY61</accession>
<dbReference type="Gene3D" id="1.10.10.10">
    <property type="entry name" value="Winged helix-like DNA-binding domain superfamily/Winged helix DNA-binding domain"/>
    <property type="match status" value="1"/>
</dbReference>
<feature type="region of interest" description="Disordered" evidence="4">
    <location>
        <begin position="279"/>
        <end position="301"/>
    </location>
</feature>
<dbReference type="AlphaFoldDB" id="A0A563DY61"/>
<keyword evidence="7" id="KW-1185">Reference proteome</keyword>
<dbReference type="Proteomes" id="UP000320244">
    <property type="component" value="Unassembled WGS sequence"/>
</dbReference>
<name>A0A563DY61_9MICO</name>
<protein>
    <submittedName>
        <fullName evidence="6">FadR family transcriptional regulator</fullName>
    </submittedName>
</protein>
<dbReference type="Gene3D" id="1.20.120.530">
    <property type="entry name" value="GntR ligand-binding domain-like"/>
    <property type="match status" value="1"/>
</dbReference>
<evidence type="ECO:0000313" key="7">
    <source>
        <dbReference type="Proteomes" id="UP000320244"/>
    </source>
</evidence>
<dbReference type="InterPro" id="IPR036390">
    <property type="entry name" value="WH_DNA-bd_sf"/>
</dbReference>
<dbReference type="GO" id="GO:0003700">
    <property type="term" value="F:DNA-binding transcription factor activity"/>
    <property type="evidence" value="ECO:0007669"/>
    <property type="project" value="InterPro"/>
</dbReference>
<reference evidence="6 7" key="1">
    <citation type="submission" date="2019-05" db="EMBL/GenBank/DDBJ databases">
        <authorList>
            <person name="Lee S.D."/>
        </authorList>
    </citation>
    <scope>NUCLEOTIDE SEQUENCE [LARGE SCALE GENOMIC DNA]</scope>
    <source>
        <strain evidence="6 7">C5-26</strain>
    </source>
</reference>
<dbReference type="SUPFAM" id="SSF48008">
    <property type="entry name" value="GntR ligand-binding domain-like"/>
    <property type="match status" value="1"/>
</dbReference>
<feature type="compositionally biased region" description="Basic and acidic residues" evidence="4">
    <location>
        <begin position="289"/>
        <end position="301"/>
    </location>
</feature>
<evidence type="ECO:0000256" key="1">
    <source>
        <dbReference type="ARBA" id="ARBA00023015"/>
    </source>
</evidence>
<dbReference type="InterPro" id="IPR011711">
    <property type="entry name" value="GntR_C"/>
</dbReference>
<keyword evidence="3" id="KW-0804">Transcription</keyword>